<organism evidence="1 2">
    <name type="scientific">Trametes sanguinea</name>
    <dbReference type="NCBI Taxonomy" id="158606"/>
    <lineage>
        <taxon>Eukaryota</taxon>
        <taxon>Fungi</taxon>
        <taxon>Dikarya</taxon>
        <taxon>Basidiomycota</taxon>
        <taxon>Agaricomycotina</taxon>
        <taxon>Agaricomycetes</taxon>
        <taxon>Polyporales</taxon>
        <taxon>Polyporaceae</taxon>
        <taxon>Trametes</taxon>
    </lineage>
</organism>
<sequence>MRSRARPTPPTPPPGPRRRATILDISTCLGLMFYGVSTHQAYLFYYTEAKERSRALKVMLAVVLALQTVHCGLCMHANYAVLIGEAMSMEFPVQGGWSLNILSVFSYGPHLGVLLQLLWVFSLPDSWEPSLVGTHMHAATLMLTCPNVNSLVGSAVGHVPFVLRNAAHESHIFQLGATLWISSDALHMAAVAYLWALSYAEPALPGALCGSMSGSDNDELNYDQDGSYHHAIDPIHAQHGITSLFSLIFVVLWPTSLVSTSVEVVATNLYVVSLLSQLNSRQSLSGMDQPLIVCEANRTLVQVHARSSPNTGMFNSRSRRVSQGQNMSVHWNARPIQFPKITVTVTREVRYDDGLKGPESVWRVSDSVHLDPPIWSWLSQLAAALDFTDSSWDTSHDWSQGAMALYLFIIVRRRLSRALVKETRLATTFVSCRSPSAELNKSALLVFQIRDPAATDISFEPQRD</sequence>
<name>A0ACC1P6E5_9APHY</name>
<keyword evidence="2" id="KW-1185">Reference proteome</keyword>
<dbReference type="Proteomes" id="UP001144978">
    <property type="component" value="Unassembled WGS sequence"/>
</dbReference>
<comment type="caution">
    <text evidence="1">The sequence shown here is derived from an EMBL/GenBank/DDBJ whole genome shotgun (WGS) entry which is preliminary data.</text>
</comment>
<evidence type="ECO:0000313" key="2">
    <source>
        <dbReference type="Proteomes" id="UP001144978"/>
    </source>
</evidence>
<proteinExistence type="predicted"/>
<reference evidence="1" key="1">
    <citation type="submission" date="2022-08" db="EMBL/GenBank/DDBJ databases">
        <title>Genome Sequence of Pycnoporus sanguineus.</title>
        <authorList>
            <person name="Buettner E."/>
        </authorList>
    </citation>
    <scope>NUCLEOTIDE SEQUENCE</scope>
    <source>
        <strain evidence="1">CG-C14</strain>
    </source>
</reference>
<protein>
    <submittedName>
        <fullName evidence="1">Uncharacterized protein</fullName>
    </submittedName>
</protein>
<accession>A0ACC1P6E5</accession>
<evidence type="ECO:0000313" key="1">
    <source>
        <dbReference type="EMBL" id="KAJ2986636.1"/>
    </source>
</evidence>
<gene>
    <name evidence="1" type="ORF">NUW54_g9693</name>
</gene>
<dbReference type="EMBL" id="JANSHE010003310">
    <property type="protein sequence ID" value="KAJ2986636.1"/>
    <property type="molecule type" value="Genomic_DNA"/>
</dbReference>